<organism evidence="2 3">
    <name type="scientific">Candidatus Gottesmanbacteria bacterium RIFCSPHIGHO2_02_FULL_40_13</name>
    <dbReference type="NCBI Taxonomy" id="1798384"/>
    <lineage>
        <taxon>Bacteria</taxon>
        <taxon>Candidatus Gottesmaniibacteriota</taxon>
    </lineage>
</organism>
<dbReference type="Proteomes" id="UP000177092">
    <property type="component" value="Unassembled WGS sequence"/>
</dbReference>
<sequence>MIQQLINDEKFTNIQKAQAGLTRLFKKAQSTRSFYRVMKNDKPLGVLIPDNLWEDLVEDLEALSSPSYLARIRKSRSQKKRYTLEQVKTELNL</sequence>
<dbReference type="STRING" id="1798384.A3D03_04200"/>
<protein>
    <recommendedName>
        <fullName evidence="4">Antitoxin</fullName>
    </recommendedName>
</protein>
<dbReference type="SUPFAM" id="SSF143120">
    <property type="entry name" value="YefM-like"/>
    <property type="match status" value="1"/>
</dbReference>
<comment type="caution">
    <text evidence="2">The sequence shown here is derived from an EMBL/GenBank/DDBJ whole genome shotgun (WGS) entry which is preliminary data.</text>
</comment>
<gene>
    <name evidence="2" type="ORF">A3D03_04200</name>
</gene>
<dbReference type="EMBL" id="MFJN01000033">
    <property type="protein sequence ID" value="OGG20929.1"/>
    <property type="molecule type" value="Genomic_DNA"/>
</dbReference>
<dbReference type="Gene3D" id="3.40.1620.10">
    <property type="entry name" value="YefM-like domain"/>
    <property type="match status" value="1"/>
</dbReference>
<name>A0A1F6A853_9BACT</name>
<accession>A0A1F6A853</accession>
<evidence type="ECO:0000313" key="3">
    <source>
        <dbReference type="Proteomes" id="UP000177092"/>
    </source>
</evidence>
<reference evidence="2 3" key="1">
    <citation type="journal article" date="2016" name="Nat. Commun.">
        <title>Thousands of microbial genomes shed light on interconnected biogeochemical processes in an aquifer system.</title>
        <authorList>
            <person name="Anantharaman K."/>
            <person name="Brown C.T."/>
            <person name="Hug L.A."/>
            <person name="Sharon I."/>
            <person name="Castelle C.J."/>
            <person name="Probst A.J."/>
            <person name="Thomas B.C."/>
            <person name="Singh A."/>
            <person name="Wilkins M.J."/>
            <person name="Karaoz U."/>
            <person name="Brodie E.L."/>
            <person name="Williams K.H."/>
            <person name="Hubbard S.S."/>
            <person name="Banfield J.F."/>
        </authorList>
    </citation>
    <scope>NUCLEOTIDE SEQUENCE [LARGE SCALE GENOMIC DNA]</scope>
</reference>
<evidence type="ECO:0008006" key="4">
    <source>
        <dbReference type="Google" id="ProtNLM"/>
    </source>
</evidence>
<dbReference type="AlphaFoldDB" id="A0A1F6A853"/>
<evidence type="ECO:0000313" key="2">
    <source>
        <dbReference type="EMBL" id="OGG20929.1"/>
    </source>
</evidence>
<proteinExistence type="inferred from homology"/>
<evidence type="ECO:0000256" key="1">
    <source>
        <dbReference type="ARBA" id="ARBA00009981"/>
    </source>
</evidence>
<dbReference type="InterPro" id="IPR036165">
    <property type="entry name" value="YefM-like_sf"/>
</dbReference>
<comment type="similarity">
    <text evidence="1">Belongs to the phD/YefM antitoxin family.</text>
</comment>